<gene>
    <name evidence="2" type="ORF">ABG768_020711</name>
</gene>
<dbReference type="AlphaFoldDB" id="A0AAW2B3G4"/>
<sequence>MANVTNSQSDAGKHNNATLTPARMSDNVMFFTGQARLISPGSSPALRCSACTDPRLPRRAQPPHGTERASIFPPARIRFSSAVFFPPFVFLTSGNEREELERSTRSRPPHARTASITHTRLTRQRNSSSSREITSAHS</sequence>
<dbReference type="EMBL" id="JAWDJR010000003">
    <property type="protein sequence ID" value="KAK9978975.1"/>
    <property type="molecule type" value="Genomic_DNA"/>
</dbReference>
<protein>
    <submittedName>
        <fullName evidence="2">Uncharacterized protein</fullName>
    </submittedName>
</protein>
<name>A0AAW2B3G4_CULAL</name>
<proteinExistence type="predicted"/>
<feature type="region of interest" description="Disordered" evidence="1">
    <location>
        <begin position="52"/>
        <end position="71"/>
    </location>
</feature>
<keyword evidence="3" id="KW-1185">Reference proteome</keyword>
<organism evidence="2 3">
    <name type="scientific">Culter alburnus</name>
    <name type="common">Topmouth culter</name>
    <dbReference type="NCBI Taxonomy" id="194366"/>
    <lineage>
        <taxon>Eukaryota</taxon>
        <taxon>Metazoa</taxon>
        <taxon>Chordata</taxon>
        <taxon>Craniata</taxon>
        <taxon>Vertebrata</taxon>
        <taxon>Euteleostomi</taxon>
        <taxon>Actinopterygii</taxon>
        <taxon>Neopterygii</taxon>
        <taxon>Teleostei</taxon>
        <taxon>Ostariophysi</taxon>
        <taxon>Cypriniformes</taxon>
        <taxon>Xenocyprididae</taxon>
        <taxon>Xenocypridinae</taxon>
        <taxon>Culter</taxon>
    </lineage>
</organism>
<feature type="compositionally biased region" description="Basic and acidic residues" evidence="1">
    <location>
        <begin position="95"/>
        <end position="104"/>
    </location>
</feature>
<evidence type="ECO:0000313" key="2">
    <source>
        <dbReference type="EMBL" id="KAK9978975.1"/>
    </source>
</evidence>
<accession>A0AAW2B3G4</accession>
<feature type="compositionally biased region" description="Polar residues" evidence="1">
    <location>
        <begin position="114"/>
        <end position="138"/>
    </location>
</feature>
<dbReference type="Proteomes" id="UP001479290">
    <property type="component" value="Unassembled WGS sequence"/>
</dbReference>
<reference evidence="2 3" key="1">
    <citation type="submission" date="2024-05" db="EMBL/GenBank/DDBJ databases">
        <title>A high-quality chromosomal-level genome assembly of Topmouth culter (Culter alburnus).</title>
        <authorList>
            <person name="Zhao H."/>
        </authorList>
    </citation>
    <scope>NUCLEOTIDE SEQUENCE [LARGE SCALE GENOMIC DNA]</scope>
    <source>
        <strain evidence="2">CATC2023</strain>
        <tissue evidence="2">Muscle</tissue>
    </source>
</reference>
<feature type="region of interest" description="Disordered" evidence="1">
    <location>
        <begin position="95"/>
        <end position="138"/>
    </location>
</feature>
<evidence type="ECO:0000256" key="1">
    <source>
        <dbReference type="SAM" id="MobiDB-lite"/>
    </source>
</evidence>
<feature type="compositionally biased region" description="Polar residues" evidence="1">
    <location>
        <begin position="1"/>
        <end position="19"/>
    </location>
</feature>
<evidence type="ECO:0000313" key="3">
    <source>
        <dbReference type="Proteomes" id="UP001479290"/>
    </source>
</evidence>
<feature type="region of interest" description="Disordered" evidence="1">
    <location>
        <begin position="1"/>
        <end position="20"/>
    </location>
</feature>
<comment type="caution">
    <text evidence="2">The sequence shown here is derived from an EMBL/GenBank/DDBJ whole genome shotgun (WGS) entry which is preliminary data.</text>
</comment>